<accession>A3CVJ0</accession>
<sequence length="92" mass="9915">MRAGLSAGPDKRVGRPRPMDRDIPARPPPVYMNLRVLEVLTAVGCLALFIVLLVTLPKLMGEAMQGLAYVVALVIFIAVLSIAGYLIDKKVA</sequence>
<dbReference type="HOGENOM" id="CLU_186523_0_0_2"/>
<evidence type="ECO:0000256" key="1">
    <source>
        <dbReference type="SAM" id="MobiDB-lite"/>
    </source>
</evidence>
<keyword evidence="2" id="KW-0812">Transmembrane</keyword>
<feature type="region of interest" description="Disordered" evidence="1">
    <location>
        <begin position="1"/>
        <end position="24"/>
    </location>
</feature>
<dbReference type="AlphaFoldDB" id="A3CVJ0"/>
<organism evidence="3 4">
    <name type="scientific">Methanoculleus marisnigri (strain ATCC 35101 / DSM 1498 / JR1)</name>
    <dbReference type="NCBI Taxonomy" id="368407"/>
    <lineage>
        <taxon>Archaea</taxon>
        <taxon>Methanobacteriati</taxon>
        <taxon>Methanobacteriota</taxon>
        <taxon>Stenosarchaea group</taxon>
        <taxon>Methanomicrobia</taxon>
        <taxon>Methanomicrobiales</taxon>
        <taxon>Methanomicrobiaceae</taxon>
        <taxon>Methanoculleus</taxon>
    </lineage>
</organism>
<feature type="transmembrane region" description="Helical" evidence="2">
    <location>
        <begin position="36"/>
        <end position="55"/>
    </location>
</feature>
<evidence type="ECO:0000256" key="2">
    <source>
        <dbReference type="SAM" id="Phobius"/>
    </source>
</evidence>
<dbReference type="KEGG" id="mem:Memar_1461"/>
<protein>
    <submittedName>
        <fullName evidence="3">Uncharacterized protein</fullName>
    </submittedName>
</protein>
<reference evidence="3 4" key="1">
    <citation type="journal article" date="2009" name="Stand. Genomic Sci.">
        <title>Complete genome sequence of Methanoculleus marisnigri Romesser et al. 1981 type strain JR1.</title>
        <authorList>
            <person name="Anderson I.J."/>
            <person name="Sieprawska-Lupa M."/>
            <person name="Lapidus A."/>
            <person name="Nolan M."/>
            <person name="Copeland A."/>
            <person name="Glavina Del Rio T."/>
            <person name="Tice H."/>
            <person name="Dalin E."/>
            <person name="Barry K."/>
            <person name="Saunders E."/>
            <person name="Han C."/>
            <person name="Brettin T."/>
            <person name="Detter J.C."/>
            <person name="Bruce D."/>
            <person name="Mikhailova N."/>
            <person name="Pitluck S."/>
            <person name="Hauser L."/>
            <person name="Land M."/>
            <person name="Lucas S."/>
            <person name="Richardson P."/>
            <person name="Whitman W.B."/>
            <person name="Kyrpides N.C."/>
        </authorList>
    </citation>
    <scope>NUCLEOTIDE SEQUENCE [LARGE SCALE GENOMIC DNA]</scope>
    <source>
        <strain evidence="4">ATCC 35101 / DSM 1498 / JR1</strain>
    </source>
</reference>
<keyword evidence="2" id="KW-1133">Transmembrane helix</keyword>
<name>A3CVJ0_METMJ</name>
<dbReference type="Proteomes" id="UP000002146">
    <property type="component" value="Chromosome"/>
</dbReference>
<evidence type="ECO:0000313" key="4">
    <source>
        <dbReference type="Proteomes" id="UP000002146"/>
    </source>
</evidence>
<keyword evidence="2" id="KW-0472">Membrane</keyword>
<gene>
    <name evidence="3" type="ordered locus">Memar_1461</name>
</gene>
<proteinExistence type="predicted"/>
<dbReference type="STRING" id="368407.Memar_1461"/>
<keyword evidence="4" id="KW-1185">Reference proteome</keyword>
<dbReference type="eggNOG" id="arCOG09450">
    <property type="taxonomic scope" value="Archaea"/>
</dbReference>
<evidence type="ECO:0000313" key="3">
    <source>
        <dbReference type="EMBL" id="ABN57390.1"/>
    </source>
</evidence>
<dbReference type="EMBL" id="CP000562">
    <property type="protein sequence ID" value="ABN57390.1"/>
    <property type="molecule type" value="Genomic_DNA"/>
</dbReference>
<feature type="compositionally biased region" description="Basic and acidic residues" evidence="1">
    <location>
        <begin position="9"/>
        <end position="24"/>
    </location>
</feature>
<feature type="transmembrane region" description="Helical" evidence="2">
    <location>
        <begin position="67"/>
        <end position="87"/>
    </location>
</feature>